<dbReference type="Gene3D" id="3.40.630.30">
    <property type="match status" value="1"/>
</dbReference>
<accession>A0A0X8FKX1</accession>
<reference evidence="3 4" key="1">
    <citation type="journal article" date="2016" name="Genome Announc.">
        <title>Complete Genome Sequences of Aerococcus christensenii CCUG 28831T, Aerococcus sanguinicola CCUG 43001T, Aerococcus urinae CCUG 36881T, Aerococcus urinaeequi CCUG 28094T, Aerococcus urinaehominis CCUG 42038 BT, and Aerococcus viridans CCUG 4311T.</title>
        <authorList>
            <person name="Carkaci D."/>
            <person name="Dargis R."/>
            <person name="Nielsen X.C."/>
            <person name="Skovgaard O."/>
            <person name="Fuursted K."/>
            <person name="Christensen J.J."/>
        </authorList>
    </citation>
    <scope>NUCLEOTIDE SEQUENCE [LARGE SCALE GENOMIC DNA]</scope>
    <source>
        <strain evidence="3 4">CCUG42038B</strain>
    </source>
</reference>
<sequence length="168" mass="19107">MIIRPASPNDAQAICNIYRYYVEHTSISFEETTPTTEEMKNRIVDFTSNYPFLIAEDQGKMLGYAYAHAFGDRPAYRYTAELSIYTKHTDKGRGIGRQLYQALEDQLKKQGIVNAVAVVTGSNTNSLAFHQKLGYKIIGRLPQAGYKFGHWEDTVWLYKQLAKPSTLV</sequence>
<dbReference type="PANTHER" id="PTHR43072:SF23">
    <property type="entry name" value="UPF0039 PROTEIN C11D3.02C"/>
    <property type="match status" value="1"/>
</dbReference>
<proteinExistence type="predicted"/>
<keyword evidence="2" id="KW-0012">Acyltransferase</keyword>
<protein>
    <submittedName>
        <fullName evidence="3">Uncharacterized protein</fullName>
    </submittedName>
</protein>
<evidence type="ECO:0000313" key="3">
    <source>
        <dbReference type="EMBL" id="AMB99194.1"/>
    </source>
</evidence>
<dbReference type="RefSeq" id="WP_067978457.1">
    <property type="nucleotide sequence ID" value="NZ_CP014163.1"/>
</dbReference>
<dbReference type="KEGG" id="auh:AWM75_03875"/>
<name>A0A0X8FKX1_9LACT</name>
<dbReference type="AlphaFoldDB" id="A0A0X8FKX1"/>
<dbReference type="Pfam" id="PF13420">
    <property type="entry name" value="Acetyltransf_4"/>
    <property type="match status" value="1"/>
</dbReference>
<evidence type="ECO:0000256" key="1">
    <source>
        <dbReference type="ARBA" id="ARBA00022679"/>
    </source>
</evidence>
<reference evidence="4" key="2">
    <citation type="submission" date="2016-01" db="EMBL/GenBank/DDBJ databases">
        <title>Six Aerococcus type strain genome sequencing and assembly using PacBio and Illumina Hiseq.</title>
        <authorList>
            <person name="Carkaci D."/>
            <person name="Dargis R."/>
            <person name="Nielsen X.C."/>
            <person name="Skovgaard O."/>
            <person name="Fuursted K."/>
            <person name="Christensen J.J."/>
        </authorList>
    </citation>
    <scope>NUCLEOTIDE SEQUENCE [LARGE SCALE GENOMIC DNA]</scope>
    <source>
        <strain evidence="4">CCUG42038B</strain>
    </source>
</reference>
<gene>
    <name evidence="3" type="ORF">AWM75_03875</name>
</gene>
<dbReference type="CDD" id="cd04301">
    <property type="entry name" value="NAT_SF"/>
    <property type="match status" value="1"/>
</dbReference>
<evidence type="ECO:0000256" key="2">
    <source>
        <dbReference type="ARBA" id="ARBA00023315"/>
    </source>
</evidence>
<dbReference type="PANTHER" id="PTHR43072">
    <property type="entry name" value="N-ACETYLTRANSFERASE"/>
    <property type="match status" value="1"/>
</dbReference>
<dbReference type="GO" id="GO:0016747">
    <property type="term" value="F:acyltransferase activity, transferring groups other than amino-acyl groups"/>
    <property type="evidence" value="ECO:0007669"/>
    <property type="project" value="InterPro"/>
</dbReference>
<dbReference type="InterPro" id="IPR016181">
    <property type="entry name" value="Acyl_CoA_acyltransferase"/>
</dbReference>
<dbReference type="SUPFAM" id="SSF55729">
    <property type="entry name" value="Acyl-CoA N-acyltransferases (Nat)"/>
    <property type="match status" value="1"/>
</dbReference>
<keyword evidence="1" id="KW-0808">Transferase</keyword>
<dbReference type="STRING" id="128944.AWM75_03875"/>
<evidence type="ECO:0000313" key="4">
    <source>
        <dbReference type="Proteomes" id="UP000062260"/>
    </source>
</evidence>
<organism evidence="3 4">
    <name type="scientific">Aerococcus urinaehominis</name>
    <dbReference type="NCBI Taxonomy" id="128944"/>
    <lineage>
        <taxon>Bacteria</taxon>
        <taxon>Bacillati</taxon>
        <taxon>Bacillota</taxon>
        <taxon>Bacilli</taxon>
        <taxon>Lactobacillales</taxon>
        <taxon>Aerococcaceae</taxon>
        <taxon>Aerococcus</taxon>
    </lineage>
</organism>
<dbReference type="InterPro" id="IPR000182">
    <property type="entry name" value="GNAT_dom"/>
</dbReference>
<dbReference type="PROSITE" id="PS51186">
    <property type="entry name" value="GNAT"/>
    <property type="match status" value="1"/>
</dbReference>
<dbReference type="OrthoDB" id="9798006at2"/>
<dbReference type="Proteomes" id="UP000062260">
    <property type="component" value="Chromosome"/>
</dbReference>
<dbReference type="EMBL" id="CP014163">
    <property type="protein sequence ID" value="AMB99194.1"/>
    <property type="molecule type" value="Genomic_DNA"/>
</dbReference>
<keyword evidence="4" id="KW-1185">Reference proteome</keyword>